<dbReference type="EMBL" id="JBHSMJ010000040">
    <property type="protein sequence ID" value="MFC5451683.1"/>
    <property type="molecule type" value="Genomic_DNA"/>
</dbReference>
<dbReference type="Gene3D" id="3.40.50.2300">
    <property type="match status" value="1"/>
</dbReference>
<feature type="modified residue" description="4-aspartylphosphate" evidence="5">
    <location>
        <position position="56"/>
    </location>
</feature>
<protein>
    <submittedName>
        <fullName evidence="8">Response regulator</fullName>
    </submittedName>
</protein>
<dbReference type="CDD" id="cd06170">
    <property type="entry name" value="LuxR_C_like"/>
    <property type="match status" value="1"/>
</dbReference>
<dbReference type="InterPro" id="IPR011006">
    <property type="entry name" value="CheY-like_superfamily"/>
</dbReference>
<evidence type="ECO:0000256" key="2">
    <source>
        <dbReference type="ARBA" id="ARBA00023015"/>
    </source>
</evidence>
<feature type="domain" description="HTH luxR-type" evidence="6">
    <location>
        <begin position="147"/>
        <end position="212"/>
    </location>
</feature>
<evidence type="ECO:0000313" key="9">
    <source>
        <dbReference type="Proteomes" id="UP001596044"/>
    </source>
</evidence>
<dbReference type="SUPFAM" id="SSF52172">
    <property type="entry name" value="CheY-like"/>
    <property type="match status" value="1"/>
</dbReference>
<evidence type="ECO:0000256" key="3">
    <source>
        <dbReference type="ARBA" id="ARBA00023125"/>
    </source>
</evidence>
<dbReference type="SMART" id="SM00448">
    <property type="entry name" value="REC"/>
    <property type="match status" value="1"/>
</dbReference>
<dbReference type="Pfam" id="PF00196">
    <property type="entry name" value="GerE"/>
    <property type="match status" value="1"/>
</dbReference>
<dbReference type="PROSITE" id="PS00622">
    <property type="entry name" value="HTH_LUXR_1"/>
    <property type="match status" value="1"/>
</dbReference>
<evidence type="ECO:0000256" key="4">
    <source>
        <dbReference type="ARBA" id="ARBA00023163"/>
    </source>
</evidence>
<keyword evidence="2" id="KW-0805">Transcription regulation</keyword>
<accession>A0ABW0KE19</accession>
<name>A0ABW0KE19_9BACL</name>
<dbReference type="InterPro" id="IPR016032">
    <property type="entry name" value="Sig_transdc_resp-reg_C-effctor"/>
</dbReference>
<dbReference type="InterPro" id="IPR001789">
    <property type="entry name" value="Sig_transdc_resp-reg_receiver"/>
</dbReference>
<evidence type="ECO:0000259" key="6">
    <source>
        <dbReference type="PROSITE" id="PS50043"/>
    </source>
</evidence>
<dbReference type="RefSeq" id="WP_270880103.1">
    <property type="nucleotide sequence ID" value="NZ_JAQFVF010000027.1"/>
</dbReference>
<feature type="domain" description="Response regulatory" evidence="7">
    <location>
        <begin position="5"/>
        <end position="121"/>
    </location>
</feature>
<dbReference type="PRINTS" id="PR00038">
    <property type="entry name" value="HTHLUXR"/>
</dbReference>
<evidence type="ECO:0000256" key="1">
    <source>
        <dbReference type="ARBA" id="ARBA00022553"/>
    </source>
</evidence>
<dbReference type="SMART" id="SM00421">
    <property type="entry name" value="HTH_LUXR"/>
    <property type="match status" value="1"/>
</dbReference>
<proteinExistence type="predicted"/>
<keyword evidence="9" id="KW-1185">Reference proteome</keyword>
<keyword evidence="3" id="KW-0238">DNA-binding</keyword>
<dbReference type="CDD" id="cd17535">
    <property type="entry name" value="REC_NarL-like"/>
    <property type="match status" value="1"/>
</dbReference>
<keyword evidence="1 5" id="KW-0597">Phosphoprotein</keyword>
<evidence type="ECO:0000259" key="7">
    <source>
        <dbReference type="PROSITE" id="PS50110"/>
    </source>
</evidence>
<dbReference type="PANTHER" id="PTHR43214">
    <property type="entry name" value="TWO-COMPONENT RESPONSE REGULATOR"/>
    <property type="match status" value="1"/>
</dbReference>
<dbReference type="Pfam" id="PF00072">
    <property type="entry name" value="Response_reg"/>
    <property type="match status" value="1"/>
</dbReference>
<comment type="caution">
    <text evidence="8">The sequence shown here is derived from an EMBL/GenBank/DDBJ whole genome shotgun (WGS) entry which is preliminary data.</text>
</comment>
<dbReference type="PANTHER" id="PTHR43214:SF43">
    <property type="entry name" value="TWO-COMPONENT RESPONSE REGULATOR"/>
    <property type="match status" value="1"/>
</dbReference>
<keyword evidence="4" id="KW-0804">Transcription</keyword>
<evidence type="ECO:0000313" key="8">
    <source>
        <dbReference type="EMBL" id="MFC5451683.1"/>
    </source>
</evidence>
<dbReference type="PROSITE" id="PS50110">
    <property type="entry name" value="RESPONSE_REGULATORY"/>
    <property type="match status" value="1"/>
</dbReference>
<reference evidence="9" key="1">
    <citation type="journal article" date="2019" name="Int. J. Syst. Evol. Microbiol.">
        <title>The Global Catalogue of Microorganisms (GCM) 10K type strain sequencing project: providing services to taxonomists for standard genome sequencing and annotation.</title>
        <authorList>
            <consortium name="The Broad Institute Genomics Platform"/>
            <consortium name="The Broad Institute Genome Sequencing Center for Infectious Disease"/>
            <person name="Wu L."/>
            <person name="Ma J."/>
        </authorList>
    </citation>
    <scope>NUCLEOTIDE SEQUENCE [LARGE SCALE GENOMIC DNA]</scope>
    <source>
        <strain evidence="9">KACC 11904</strain>
    </source>
</reference>
<dbReference type="InterPro" id="IPR000792">
    <property type="entry name" value="Tscrpt_reg_LuxR_C"/>
</dbReference>
<dbReference type="InterPro" id="IPR039420">
    <property type="entry name" value="WalR-like"/>
</dbReference>
<organism evidence="8 9">
    <name type="scientific">Paenibacillus aestuarii</name>
    <dbReference type="NCBI Taxonomy" id="516965"/>
    <lineage>
        <taxon>Bacteria</taxon>
        <taxon>Bacillati</taxon>
        <taxon>Bacillota</taxon>
        <taxon>Bacilli</taxon>
        <taxon>Bacillales</taxon>
        <taxon>Paenibacillaceae</taxon>
        <taxon>Paenibacillus</taxon>
    </lineage>
</organism>
<dbReference type="SUPFAM" id="SSF46894">
    <property type="entry name" value="C-terminal effector domain of the bipartite response regulators"/>
    <property type="match status" value="1"/>
</dbReference>
<evidence type="ECO:0000256" key="5">
    <source>
        <dbReference type="PROSITE-ProRule" id="PRU00169"/>
    </source>
</evidence>
<dbReference type="PROSITE" id="PS50043">
    <property type="entry name" value="HTH_LUXR_2"/>
    <property type="match status" value="1"/>
</dbReference>
<dbReference type="Proteomes" id="UP001596044">
    <property type="component" value="Unassembled WGS sequence"/>
</dbReference>
<sequence length="215" mass="23823">MTPLRIVIVDDHPLFRHGVRTLFSTIPDLEVIGEAASGEEAIQLADEQKPDVMLMDIRMTGLNGIEATRRIVSADPSIRILILTMFEDDTSVFTAMRAGAKGYVLKDAEKDELLRAIRAVGSGEAIFSSGIASRMIEYFSMVRPAAQEQLFPELSAREREVLYLMEGGSTNAQIAHKLDLSAKTVANYVTNILNKLQVADREEAMRLVRESKSQP</sequence>
<dbReference type="InterPro" id="IPR058245">
    <property type="entry name" value="NreC/VraR/RcsB-like_REC"/>
</dbReference>
<gene>
    <name evidence="8" type="ORF">ACFPOG_26130</name>
</gene>